<dbReference type="Proteomes" id="UP000176865">
    <property type="component" value="Unassembled WGS sequence"/>
</dbReference>
<evidence type="ECO:0000313" key="3">
    <source>
        <dbReference type="Proteomes" id="UP000176865"/>
    </source>
</evidence>
<dbReference type="AlphaFoldDB" id="A0A1F5EL59"/>
<dbReference type="STRING" id="1797579.A2996_00520"/>
<keyword evidence="1" id="KW-0812">Transmembrane</keyword>
<sequence>MSGKRLPKKDKRKKKSNGGMKVWAFPEWNVHQREYSPEQIPRPERFWMIKSFFRILFGLFYFLPKIPKNKKMRFLPWAMTEEDLGKRKKEVFEYESS</sequence>
<evidence type="ECO:0000313" key="2">
    <source>
        <dbReference type="EMBL" id="OGD68135.1"/>
    </source>
</evidence>
<keyword evidence="1" id="KW-1133">Transmembrane helix</keyword>
<protein>
    <submittedName>
        <fullName evidence="2">Uncharacterized protein</fullName>
    </submittedName>
</protein>
<proteinExistence type="predicted"/>
<reference evidence="2 3" key="1">
    <citation type="journal article" date="2016" name="Nat. Commun.">
        <title>Thousands of microbial genomes shed light on interconnected biogeochemical processes in an aquifer system.</title>
        <authorList>
            <person name="Anantharaman K."/>
            <person name="Brown C.T."/>
            <person name="Hug L.A."/>
            <person name="Sharon I."/>
            <person name="Castelle C.J."/>
            <person name="Probst A.J."/>
            <person name="Thomas B.C."/>
            <person name="Singh A."/>
            <person name="Wilkins M.J."/>
            <person name="Karaoz U."/>
            <person name="Brodie E.L."/>
            <person name="Williams K.H."/>
            <person name="Hubbard S.S."/>
            <person name="Banfield J.F."/>
        </authorList>
    </citation>
    <scope>NUCLEOTIDE SEQUENCE [LARGE SCALE GENOMIC DNA]</scope>
</reference>
<dbReference type="EMBL" id="MFAB01000033">
    <property type="protein sequence ID" value="OGD68135.1"/>
    <property type="molecule type" value="Genomic_DNA"/>
</dbReference>
<organism evidence="2 3">
    <name type="scientific">Candidatus Campbellbacteria bacterium RIFCSPLOWO2_01_FULL_34_15</name>
    <dbReference type="NCBI Taxonomy" id="1797579"/>
    <lineage>
        <taxon>Bacteria</taxon>
        <taxon>Candidatus Campbelliibacteriota</taxon>
    </lineage>
</organism>
<gene>
    <name evidence="2" type="ORF">A2996_00520</name>
</gene>
<accession>A0A1F5EL59</accession>
<keyword evidence="1" id="KW-0472">Membrane</keyword>
<feature type="transmembrane region" description="Helical" evidence="1">
    <location>
        <begin position="46"/>
        <end position="63"/>
    </location>
</feature>
<name>A0A1F5EL59_9BACT</name>
<evidence type="ECO:0000256" key="1">
    <source>
        <dbReference type="SAM" id="Phobius"/>
    </source>
</evidence>
<comment type="caution">
    <text evidence="2">The sequence shown here is derived from an EMBL/GenBank/DDBJ whole genome shotgun (WGS) entry which is preliminary data.</text>
</comment>